<dbReference type="EMBL" id="CP001349">
    <property type="protein sequence ID" value="ACL61201.1"/>
    <property type="molecule type" value="Genomic_DNA"/>
</dbReference>
<dbReference type="AlphaFoldDB" id="B8IC19"/>
<evidence type="ECO:0000313" key="2">
    <source>
        <dbReference type="Proteomes" id="UP000008207"/>
    </source>
</evidence>
<keyword evidence="2" id="KW-1185">Reference proteome</keyword>
<dbReference type="STRING" id="460265.Mnod_6419"/>
<proteinExistence type="predicted"/>
<gene>
    <name evidence="1" type="ordered locus">Mnod_6419</name>
</gene>
<dbReference type="Proteomes" id="UP000008207">
    <property type="component" value="Chromosome"/>
</dbReference>
<dbReference type="KEGG" id="mno:Mnod_6419"/>
<protein>
    <submittedName>
        <fullName evidence="1">Uncharacterized protein</fullName>
    </submittedName>
</protein>
<evidence type="ECO:0000313" key="1">
    <source>
        <dbReference type="EMBL" id="ACL61201.1"/>
    </source>
</evidence>
<organism evidence="1 2">
    <name type="scientific">Methylobacterium nodulans (strain LMG 21967 / CNCM I-2342 / ORS 2060)</name>
    <dbReference type="NCBI Taxonomy" id="460265"/>
    <lineage>
        <taxon>Bacteria</taxon>
        <taxon>Pseudomonadati</taxon>
        <taxon>Pseudomonadota</taxon>
        <taxon>Alphaproteobacteria</taxon>
        <taxon>Hyphomicrobiales</taxon>
        <taxon>Methylobacteriaceae</taxon>
        <taxon>Methylobacterium</taxon>
    </lineage>
</organism>
<accession>B8IC19</accession>
<name>B8IC19_METNO</name>
<reference evidence="1 2" key="1">
    <citation type="submission" date="2009-01" db="EMBL/GenBank/DDBJ databases">
        <title>Complete sequence of chromosome of Methylobacterium nodulans ORS 2060.</title>
        <authorList>
            <consortium name="US DOE Joint Genome Institute"/>
            <person name="Lucas S."/>
            <person name="Copeland A."/>
            <person name="Lapidus A."/>
            <person name="Glavina del Rio T."/>
            <person name="Dalin E."/>
            <person name="Tice H."/>
            <person name="Bruce D."/>
            <person name="Goodwin L."/>
            <person name="Pitluck S."/>
            <person name="Sims D."/>
            <person name="Brettin T."/>
            <person name="Detter J.C."/>
            <person name="Han C."/>
            <person name="Larimer F."/>
            <person name="Land M."/>
            <person name="Hauser L."/>
            <person name="Kyrpides N."/>
            <person name="Ivanova N."/>
            <person name="Marx C.J."/>
            <person name="Richardson P."/>
        </authorList>
    </citation>
    <scope>NUCLEOTIDE SEQUENCE [LARGE SCALE GENOMIC DNA]</scope>
    <source>
        <strain evidence="2">LMG 21967 / CNCM I-2342 / ORS 2060</strain>
    </source>
</reference>
<sequence>MVTEVIQELRDEARTLPASIANSVVRTRVEEELSAIFTKAEDRLSVVMRNLQATGRSGLC</sequence>
<dbReference type="HOGENOM" id="CLU_2936327_0_0_5"/>